<evidence type="ECO:0000313" key="5">
    <source>
        <dbReference type="Proteomes" id="UP000240904"/>
    </source>
</evidence>
<dbReference type="SUPFAM" id="SSF48452">
    <property type="entry name" value="TPR-like"/>
    <property type="match status" value="2"/>
</dbReference>
<accession>A0A2T3MWF3</accession>
<protein>
    <submittedName>
        <fullName evidence="4">Uncharacterized protein</fullName>
    </submittedName>
</protein>
<evidence type="ECO:0000313" key="4">
    <source>
        <dbReference type="EMBL" id="PSW04300.1"/>
    </source>
</evidence>
<name>A0A2T3MWF3_9GAMM</name>
<keyword evidence="1" id="KW-0677">Repeat</keyword>
<dbReference type="PROSITE" id="PS50005">
    <property type="entry name" value="TPR"/>
    <property type="match status" value="2"/>
</dbReference>
<proteinExistence type="predicted"/>
<evidence type="ECO:0000256" key="2">
    <source>
        <dbReference type="ARBA" id="ARBA00022803"/>
    </source>
</evidence>
<reference evidence="4 5" key="1">
    <citation type="submission" date="2018-03" db="EMBL/GenBank/DDBJ databases">
        <title>Whole genome sequencing of Histamine producing bacteria.</title>
        <authorList>
            <person name="Butler K."/>
        </authorList>
    </citation>
    <scope>NUCLEOTIDE SEQUENCE [LARGE SCALE GENOMIC DNA]</scope>
    <source>
        <strain evidence="4 5">DSM 16190</strain>
    </source>
</reference>
<dbReference type="InterPro" id="IPR050498">
    <property type="entry name" value="Ycf3"/>
</dbReference>
<evidence type="ECO:0000256" key="3">
    <source>
        <dbReference type="PROSITE-ProRule" id="PRU00339"/>
    </source>
</evidence>
<feature type="repeat" description="TPR" evidence="3">
    <location>
        <begin position="109"/>
        <end position="142"/>
    </location>
</feature>
<keyword evidence="2 3" id="KW-0802">TPR repeat</keyword>
<dbReference type="InterPro" id="IPR019734">
    <property type="entry name" value="TPR_rpt"/>
</dbReference>
<dbReference type="SMART" id="SM00028">
    <property type="entry name" value="TPR"/>
    <property type="match status" value="3"/>
</dbReference>
<keyword evidence="5" id="KW-1185">Reference proteome</keyword>
<dbReference type="RefSeq" id="WP_107283828.1">
    <property type="nucleotide sequence ID" value="NZ_PYMC01000009.1"/>
</dbReference>
<evidence type="ECO:0000256" key="1">
    <source>
        <dbReference type="ARBA" id="ARBA00022737"/>
    </source>
</evidence>
<dbReference type="AlphaFoldDB" id="A0A2T3MWF3"/>
<dbReference type="Gene3D" id="1.25.40.10">
    <property type="entry name" value="Tetratricopeptide repeat domain"/>
    <property type="match status" value="2"/>
</dbReference>
<dbReference type="PANTHER" id="PTHR44858:SF1">
    <property type="entry name" value="UDP-N-ACETYLGLUCOSAMINE--PEPTIDE N-ACETYLGLUCOSAMINYLTRANSFERASE SPINDLY-RELATED"/>
    <property type="match status" value="1"/>
</dbReference>
<dbReference type="EMBL" id="PYMC01000009">
    <property type="protein sequence ID" value="PSW04300.1"/>
    <property type="molecule type" value="Genomic_DNA"/>
</dbReference>
<feature type="repeat" description="TPR" evidence="3">
    <location>
        <begin position="143"/>
        <end position="176"/>
    </location>
</feature>
<gene>
    <name evidence="4" type="ORF">C9I89_13290</name>
</gene>
<dbReference type="InterPro" id="IPR011990">
    <property type="entry name" value="TPR-like_helical_dom_sf"/>
</dbReference>
<dbReference type="Pfam" id="PF13432">
    <property type="entry name" value="TPR_16"/>
    <property type="match status" value="1"/>
</dbReference>
<dbReference type="Proteomes" id="UP000240904">
    <property type="component" value="Unassembled WGS sequence"/>
</dbReference>
<comment type="caution">
    <text evidence="4">The sequence shown here is derived from an EMBL/GenBank/DDBJ whole genome shotgun (WGS) entry which is preliminary data.</text>
</comment>
<sequence length="369" mass="42019">MISNKWLNLLGFLQQQTHTFAPDAQLTDLLNSKFTFLKNQFSNVNHGNDPRYIDWIEHETFTAVLSDVMREQSFTETELCCAFDLLISAKLFQLALSAVMNHQQVLEKDSFEIKRGIAMQQLGENQQAEQAFTAAIAINPDNHMALFHLGYIQICSGNMEKAIGYFKECTEKAPDFVGGYQNLAGCYYQDEAFEHAAECCEQAHRIDQTVISSYITAVSSYLALGQLEKAGDWLQRAREHQIENIELCRLGGIWAHQSGKHQQAISELTRYLEAKPEELDVLAIRAQALAADNQWQPLLADLNVLLELDPFDGWNLEQMFLASYHTQQWEQAERVMAELSKISAHYKVSHRRLIEDIRKQQAILMTAAG</sequence>
<dbReference type="PANTHER" id="PTHR44858">
    <property type="entry name" value="TETRATRICOPEPTIDE REPEAT PROTEIN 6"/>
    <property type="match status" value="1"/>
</dbReference>
<organism evidence="4 5">
    <name type="scientific">Photobacterium lipolyticum</name>
    <dbReference type="NCBI Taxonomy" id="266810"/>
    <lineage>
        <taxon>Bacteria</taxon>
        <taxon>Pseudomonadati</taxon>
        <taxon>Pseudomonadota</taxon>
        <taxon>Gammaproteobacteria</taxon>
        <taxon>Vibrionales</taxon>
        <taxon>Vibrionaceae</taxon>
        <taxon>Photobacterium</taxon>
    </lineage>
</organism>
<dbReference type="OrthoDB" id="6198593at2"/>